<dbReference type="SUPFAM" id="SSF53335">
    <property type="entry name" value="S-adenosyl-L-methionine-dependent methyltransferases"/>
    <property type="match status" value="1"/>
</dbReference>
<protein>
    <submittedName>
        <fullName evidence="3">Type 12 methyltransferase</fullName>
    </submittedName>
</protein>
<reference evidence="3 4" key="1">
    <citation type="submission" date="2018-06" db="EMBL/GenBank/DDBJ databases">
        <authorList>
            <consortium name="Pathogen Informatics"/>
            <person name="Doyle S."/>
        </authorList>
    </citation>
    <scope>NUCLEOTIDE SEQUENCE [LARGE SCALE GENOMIC DNA]</scope>
    <source>
        <strain evidence="3 4">NCTC10343</strain>
    </source>
</reference>
<evidence type="ECO:0000259" key="2">
    <source>
        <dbReference type="Pfam" id="PF13847"/>
    </source>
</evidence>
<dbReference type="InterPro" id="IPR025714">
    <property type="entry name" value="Methyltranfer_dom"/>
</dbReference>
<proteinExistence type="predicted"/>
<dbReference type="AlphaFoldDB" id="A0A378Y1T8"/>
<evidence type="ECO:0000313" key="3">
    <source>
        <dbReference type="EMBL" id="SUA71044.1"/>
    </source>
</evidence>
<evidence type="ECO:0000313" key="4">
    <source>
        <dbReference type="Proteomes" id="UP000254400"/>
    </source>
</evidence>
<dbReference type="GeneID" id="93347260"/>
<accession>A0A378Y1T8</accession>
<dbReference type="EMBL" id="UGSC01000001">
    <property type="protein sequence ID" value="SUA71044.1"/>
    <property type="molecule type" value="Genomic_DNA"/>
</dbReference>
<dbReference type="GO" id="GO:0008168">
    <property type="term" value="F:methyltransferase activity"/>
    <property type="evidence" value="ECO:0007669"/>
    <property type="project" value="UniProtKB-KW"/>
</dbReference>
<dbReference type="RefSeq" id="WP_019688127.1">
    <property type="nucleotide sequence ID" value="NZ_CP036496.1"/>
</dbReference>
<dbReference type="PANTHER" id="PTHR43861">
    <property type="entry name" value="TRANS-ACONITATE 2-METHYLTRANSFERASE-RELATED"/>
    <property type="match status" value="1"/>
</dbReference>
<dbReference type="Pfam" id="PF13847">
    <property type="entry name" value="Methyltransf_31"/>
    <property type="match status" value="1"/>
</dbReference>
<keyword evidence="3" id="KW-0489">Methyltransferase</keyword>
<dbReference type="Gene3D" id="3.40.50.150">
    <property type="entry name" value="Vaccinia Virus protein VP39"/>
    <property type="match status" value="1"/>
</dbReference>
<name>A0A378Y1T8_PAEPO</name>
<organism evidence="3 4">
    <name type="scientific">Paenibacillus polymyxa</name>
    <name type="common">Bacillus polymyxa</name>
    <dbReference type="NCBI Taxonomy" id="1406"/>
    <lineage>
        <taxon>Bacteria</taxon>
        <taxon>Bacillati</taxon>
        <taxon>Bacillota</taxon>
        <taxon>Bacilli</taxon>
        <taxon>Bacillales</taxon>
        <taxon>Paenibacillaceae</taxon>
        <taxon>Paenibacillus</taxon>
    </lineage>
</organism>
<feature type="domain" description="Methyltransferase" evidence="2">
    <location>
        <begin position="38"/>
        <end position="140"/>
    </location>
</feature>
<evidence type="ECO:0000256" key="1">
    <source>
        <dbReference type="ARBA" id="ARBA00022679"/>
    </source>
</evidence>
<dbReference type="PANTHER" id="PTHR43861:SF3">
    <property type="entry name" value="PUTATIVE (AFU_ORTHOLOGUE AFUA_2G14390)-RELATED"/>
    <property type="match status" value="1"/>
</dbReference>
<keyword evidence="1 3" id="KW-0808">Transferase</keyword>
<dbReference type="Proteomes" id="UP000254400">
    <property type="component" value="Unassembled WGS sequence"/>
</dbReference>
<dbReference type="InterPro" id="IPR029063">
    <property type="entry name" value="SAM-dependent_MTases_sf"/>
</dbReference>
<dbReference type="GO" id="GO:0032259">
    <property type="term" value="P:methylation"/>
    <property type="evidence" value="ECO:0007669"/>
    <property type="project" value="UniProtKB-KW"/>
</dbReference>
<dbReference type="Gene3D" id="1.10.150.350">
    <property type="match status" value="1"/>
</dbReference>
<gene>
    <name evidence="3" type="ORF">NCTC10343_03931</name>
</gene>
<sequence length="293" mass="33772">MSEYYWDNKIDYLRSTRWLYYNDDYLEFLIQKVWKINKPVEIVDYGCGFGYLGLKLLPLLPNGSTYTGIDKGMELIKQANEIFSKLSYNAEFIECAIEKVELEKKYDIAVSHAFLLHMPNPKSILQKMLDCVQDNGMVICFEPHWIGNMANYYLDGIEQSDVIRLGILQELYERDHKRTAKDGNIGIQIPIMLTQLGLRNVGCRVSDKVNFLDQNMDTESKNMLYSSLKEEGLGQEPNDISEVLKNLLARGLNEMEAQKQYEAEATFSKEFSDKSWLVYAPNMKISFGTVIGN</sequence>